<evidence type="ECO:0000313" key="1">
    <source>
        <dbReference type="EMBL" id="KAJ8069849.1"/>
    </source>
</evidence>
<protein>
    <submittedName>
        <fullName evidence="1">Uncharacterized protein</fullName>
    </submittedName>
</protein>
<gene>
    <name evidence="1" type="ORF">OCU04_000263</name>
</gene>
<dbReference type="EMBL" id="JAPEIS010000001">
    <property type="protein sequence ID" value="KAJ8069849.1"/>
    <property type="molecule type" value="Genomic_DNA"/>
</dbReference>
<dbReference type="Proteomes" id="UP001152300">
    <property type="component" value="Unassembled WGS sequence"/>
</dbReference>
<dbReference type="AlphaFoldDB" id="A0A9X0AWC7"/>
<evidence type="ECO:0000313" key="2">
    <source>
        <dbReference type="Proteomes" id="UP001152300"/>
    </source>
</evidence>
<keyword evidence="2" id="KW-1185">Reference proteome</keyword>
<name>A0A9X0AWC7_9HELO</name>
<sequence length="60" mass="6521">MSEDFPVPDTRVLAIASHVGRTILNTTLPELTSSAQGRLRVSLMSHKLSPCIPPHKSTKP</sequence>
<proteinExistence type="predicted"/>
<organism evidence="1 2">
    <name type="scientific">Sclerotinia nivalis</name>
    <dbReference type="NCBI Taxonomy" id="352851"/>
    <lineage>
        <taxon>Eukaryota</taxon>
        <taxon>Fungi</taxon>
        <taxon>Dikarya</taxon>
        <taxon>Ascomycota</taxon>
        <taxon>Pezizomycotina</taxon>
        <taxon>Leotiomycetes</taxon>
        <taxon>Helotiales</taxon>
        <taxon>Sclerotiniaceae</taxon>
        <taxon>Sclerotinia</taxon>
    </lineage>
</organism>
<reference evidence="1" key="1">
    <citation type="submission" date="2022-11" db="EMBL/GenBank/DDBJ databases">
        <title>Genome Resource of Sclerotinia nivalis Strain SnTB1, a Plant Pathogen Isolated from American Ginseng.</title>
        <authorList>
            <person name="Fan S."/>
        </authorList>
    </citation>
    <scope>NUCLEOTIDE SEQUENCE</scope>
    <source>
        <strain evidence="1">SnTB1</strain>
    </source>
</reference>
<comment type="caution">
    <text evidence="1">The sequence shown here is derived from an EMBL/GenBank/DDBJ whole genome shotgun (WGS) entry which is preliminary data.</text>
</comment>
<accession>A0A9X0AWC7</accession>